<protein>
    <submittedName>
        <fullName evidence="1">Uncharacterized protein</fullName>
    </submittedName>
</protein>
<sequence length="88" mass="10247">MVPKDERKTGRHCSTQTQRHDHCRFASFKSFSSFLCVCVCVSLSRRLCDDQNQERRRRTTALSLRDCFLSSLVLARDRLRSISTCGQF</sequence>
<evidence type="ECO:0000313" key="1">
    <source>
        <dbReference type="EMBL" id="KZS13091.1"/>
    </source>
</evidence>
<dbReference type="Proteomes" id="UP000076858">
    <property type="component" value="Unassembled WGS sequence"/>
</dbReference>
<reference evidence="1 2" key="1">
    <citation type="submission" date="2016-03" db="EMBL/GenBank/DDBJ databases">
        <title>EvidentialGene: Evidence-directed Construction of Genes on Genomes.</title>
        <authorList>
            <person name="Gilbert D.G."/>
            <person name="Choi J.-H."/>
            <person name="Mockaitis K."/>
            <person name="Colbourne J."/>
            <person name="Pfrender M."/>
        </authorList>
    </citation>
    <scope>NUCLEOTIDE SEQUENCE [LARGE SCALE GENOMIC DNA]</scope>
    <source>
        <strain evidence="1 2">Xinb3</strain>
        <tissue evidence="1">Complete organism</tissue>
    </source>
</reference>
<comment type="caution">
    <text evidence="1">The sequence shown here is derived from an EMBL/GenBank/DDBJ whole genome shotgun (WGS) entry which is preliminary data.</text>
</comment>
<dbReference type="EMBL" id="LRGB01001274">
    <property type="protein sequence ID" value="KZS13091.1"/>
    <property type="molecule type" value="Genomic_DNA"/>
</dbReference>
<dbReference type="AlphaFoldDB" id="A0A164WA39"/>
<gene>
    <name evidence="1" type="ORF">APZ42_021829</name>
</gene>
<organism evidence="1 2">
    <name type="scientific">Daphnia magna</name>
    <dbReference type="NCBI Taxonomy" id="35525"/>
    <lineage>
        <taxon>Eukaryota</taxon>
        <taxon>Metazoa</taxon>
        <taxon>Ecdysozoa</taxon>
        <taxon>Arthropoda</taxon>
        <taxon>Crustacea</taxon>
        <taxon>Branchiopoda</taxon>
        <taxon>Diplostraca</taxon>
        <taxon>Cladocera</taxon>
        <taxon>Anomopoda</taxon>
        <taxon>Daphniidae</taxon>
        <taxon>Daphnia</taxon>
    </lineage>
</organism>
<name>A0A164WA39_9CRUS</name>
<accession>A0A164WA39</accession>
<evidence type="ECO:0000313" key="2">
    <source>
        <dbReference type="Proteomes" id="UP000076858"/>
    </source>
</evidence>
<proteinExistence type="predicted"/>
<keyword evidence="2" id="KW-1185">Reference proteome</keyword>